<sequence>MTLSLKLRLKRDLDSRSNASSSGFADAKRSKDGEPSSQSREVMVAQSAPRRVTRALARKLQEASPKSVEVGEISPVLGATTPQVKAEEADPSDRSSLSPLYLTVSIQPTVKEEQLDEHSPGPGLTPSRDATALLSAAGLTDLGRACALCGNSAVDVTIRGHSSKFLCEGCLVAFTEQETADQIYERHQRARDDAILLPPPAKHKVANRIVESFKGAEKDFLAKKHESSDFLPPLQLDQSGINFSSYRHLPQQRRHPDSAHVEQMTAVCQIERRPTAPRNFTRSPGGPQRFCPLRRESSPGPYELPLRRYITARADRPFATRSWPSPLLPSMPSNPTA</sequence>
<organism evidence="1 2">
    <name type="scientific">Naganishia adeliensis</name>
    <dbReference type="NCBI Taxonomy" id="92952"/>
    <lineage>
        <taxon>Eukaryota</taxon>
        <taxon>Fungi</taxon>
        <taxon>Dikarya</taxon>
        <taxon>Basidiomycota</taxon>
        <taxon>Agaricomycotina</taxon>
        <taxon>Tremellomycetes</taxon>
        <taxon>Filobasidiales</taxon>
        <taxon>Filobasidiaceae</taxon>
        <taxon>Naganishia</taxon>
    </lineage>
</organism>
<dbReference type="EMBL" id="JASBWS010000047">
    <property type="protein sequence ID" value="KAJ9105781.1"/>
    <property type="molecule type" value="Genomic_DNA"/>
</dbReference>
<evidence type="ECO:0000313" key="2">
    <source>
        <dbReference type="Proteomes" id="UP001230649"/>
    </source>
</evidence>
<proteinExistence type="predicted"/>
<protein>
    <submittedName>
        <fullName evidence="1">Uncharacterized protein</fullName>
    </submittedName>
</protein>
<comment type="caution">
    <text evidence="1">The sequence shown here is derived from an EMBL/GenBank/DDBJ whole genome shotgun (WGS) entry which is preliminary data.</text>
</comment>
<dbReference type="Proteomes" id="UP001230649">
    <property type="component" value="Unassembled WGS sequence"/>
</dbReference>
<evidence type="ECO:0000313" key="1">
    <source>
        <dbReference type="EMBL" id="KAJ9105781.1"/>
    </source>
</evidence>
<accession>A0ACC2W3Y7</accession>
<name>A0ACC2W3Y7_9TREE</name>
<reference evidence="1" key="1">
    <citation type="submission" date="2023-04" db="EMBL/GenBank/DDBJ databases">
        <title>Draft Genome sequencing of Naganishia species isolated from polar environments using Oxford Nanopore Technology.</title>
        <authorList>
            <person name="Leo P."/>
            <person name="Venkateswaran K."/>
        </authorList>
    </citation>
    <scope>NUCLEOTIDE SEQUENCE</scope>
    <source>
        <strain evidence="1">MNA-CCFEE 5262</strain>
    </source>
</reference>
<gene>
    <name evidence="1" type="ORF">QFC20_004268</name>
</gene>
<keyword evidence="2" id="KW-1185">Reference proteome</keyword>